<proteinExistence type="predicted"/>
<sequence>MREGTPRSREDWFIPHETTITLPSGSELTVHGIPYEGWGTAPGRYGYFIDPNLEGDLFSYANYREWRVFSPEEPDL</sequence>
<name>A0ABT8YA58_9SPHN</name>
<comment type="caution">
    <text evidence="1">The sequence shown here is derived from an EMBL/GenBank/DDBJ whole genome shotgun (WGS) entry which is preliminary data.</text>
</comment>
<evidence type="ECO:0000313" key="1">
    <source>
        <dbReference type="EMBL" id="MDO6415218.1"/>
    </source>
</evidence>
<protein>
    <submittedName>
        <fullName evidence="1">Uncharacterized protein</fullName>
    </submittedName>
</protein>
<dbReference type="Proteomes" id="UP001169764">
    <property type="component" value="Unassembled WGS sequence"/>
</dbReference>
<dbReference type="EMBL" id="JAUOTP010000005">
    <property type="protein sequence ID" value="MDO6415218.1"/>
    <property type="molecule type" value="Genomic_DNA"/>
</dbReference>
<keyword evidence="2" id="KW-1185">Reference proteome</keyword>
<accession>A0ABT8YA58</accession>
<reference evidence="1" key="1">
    <citation type="submission" date="2023-07" db="EMBL/GenBank/DDBJ databases">
        <authorList>
            <person name="Kim M."/>
        </authorList>
    </citation>
    <scope>NUCLEOTIDE SEQUENCE</scope>
    <source>
        <strain evidence="1">BIUV-7</strain>
    </source>
</reference>
<organism evidence="1 2">
    <name type="scientific">Sphingomonas natans</name>
    <dbReference type="NCBI Taxonomy" id="3063330"/>
    <lineage>
        <taxon>Bacteria</taxon>
        <taxon>Pseudomonadati</taxon>
        <taxon>Pseudomonadota</taxon>
        <taxon>Alphaproteobacteria</taxon>
        <taxon>Sphingomonadales</taxon>
        <taxon>Sphingomonadaceae</taxon>
        <taxon>Sphingomonas</taxon>
    </lineage>
</organism>
<dbReference type="RefSeq" id="WP_303543080.1">
    <property type="nucleotide sequence ID" value="NZ_JAUOTP010000005.1"/>
</dbReference>
<evidence type="ECO:0000313" key="2">
    <source>
        <dbReference type="Proteomes" id="UP001169764"/>
    </source>
</evidence>
<gene>
    <name evidence="1" type="ORF">Q4F19_12570</name>
</gene>